<proteinExistence type="predicted"/>
<evidence type="ECO:0000256" key="1">
    <source>
        <dbReference type="SAM" id="MobiDB-lite"/>
    </source>
</evidence>
<gene>
    <name evidence="2" type="ORF">LOC62_03G005121</name>
</gene>
<dbReference type="RefSeq" id="XP_062627631.1">
    <property type="nucleotide sequence ID" value="XM_062771647.1"/>
</dbReference>
<dbReference type="AlphaFoldDB" id="A0AAF1BM32"/>
<reference evidence="2" key="1">
    <citation type="submission" date="2023-10" db="EMBL/GenBank/DDBJ databases">
        <authorList>
            <person name="Noh H."/>
        </authorList>
    </citation>
    <scope>NUCLEOTIDE SEQUENCE</scope>
    <source>
        <strain evidence="2">DUCC4014</strain>
    </source>
</reference>
<evidence type="ECO:0000313" key="2">
    <source>
        <dbReference type="EMBL" id="WOO81599.1"/>
    </source>
</evidence>
<feature type="compositionally biased region" description="Basic residues" evidence="1">
    <location>
        <begin position="1"/>
        <end position="17"/>
    </location>
</feature>
<dbReference type="EMBL" id="CP086716">
    <property type="protein sequence ID" value="WOO81599.1"/>
    <property type="molecule type" value="Genomic_DNA"/>
</dbReference>
<dbReference type="Proteomes" id="UP000827549">
    <property type="component" value="Chromosome 3"/>
</dbReference>
<feature type="region of interest" description="Disordered" evidence="1">
    <location>
        <begin position="1"/>
        <end position="21"/>
    </location>
</feature>
<name>A0AAF1BM32_9TREE</name>
<accession>A0AAF1BM32</accession>
<organism evidence="2 3">
    <name type="scientific">Vanrija pseudolonga</name>
    <dbReference type="NCBI Taxonomy" id="143232"/>
    <lineage>
        <taxon>Eukaryota</taxon>
        <taxon>Fungi</taxon>
        <taxon>Dikarya</taxon>
        <taxon>Basidiomycota</taxon>
        <taxon>Agaricomycotina</taxon>
        <taxon>Tremellomycetes</taxon>
        <taxon>Trichosporonales</taxon>
        <taxon>Trichosporonaceae</taxon>
        <taxon>Vanrija</taxon>
    </lineage>
</organism>
<dbReference type="GeneID" id="87808352"/>
<keyword evidence="3" id="KW-1185">Reference proteome</keyword>
<sequence length="265" mass="28069">MPPRKPKPKPRPSRPRKPSCTPHLVAHSLLSRPDDPKKLRHALATLRSRAKLPPSAAYTCWHTVAFPTPDLRPGEELRAAPEAAAWRLTHAIVAPGGLASPGSGSSPVSPVDEADTAPDPLVLSAALVDVLLTDDEFDALDALYPLVPGVDVTAATADGPHAYEVRGERTTNYLLDLVARSLATAAAHSCVLFVSNGERHVRVSGLRGYAFVFGDGADQTPGPMFDRSIGWRAGGEVVRPGAHVKLFTALLDAAVEVVNQGAEVE</sequence>
<evidence type="ECO:0000313" key="3">
    <source>
        <dbReference type="Proteomes" id="UP000827549"/>
    </source>
</evidence>
<protein>
    <submittedName>
        <fullName evidence="2">Uncharacterized protein</fullName>
    </submittedName>
</protein>